<dbReference type="SUPFAM" id="SSF52309">
    <property type="entry name" value="N-(deoxy)ribosyltransferase-like"/>
    <property type="match status" value="1"/>
</dbReference>
<accession>A0A8D9C9P9</accession>
<organism evidence="2">
    <name type="scientific">uncultured marine phage</name>
    <dbReference type="NCBI Taxonomy" id="707152"/>
    <lineage>
        <taxon>Viruses</taxon>
        <taxon>environmental samples</taxon>
    </lineage>
</organism>
<dbReference type="InterPro" id="IPR056670">
    <property type="entry name" value="DUF7768"/>
</dbReference>
<keyword evidence="2" id="KW-0808">Transferase</keyword>
<feature type="domain" description="DUF7768" evidence="1">
    <location>
        <begin position="3"/>
        <end position="96"/>
    </location>
</feature>
<dbReference type="EMBL" id="OU342829">
    <property type="protein sequence ID" value="CAG7581541.1"/>
    <property type="molecule type" value="Genomic_DNA"/>
</dbReference>
<evidence type="ECO:0000259" key="1">
    <source>
        <dbReference type="Pfam" id="PF24963"/>
    </source>
</evidence>
<dbReference type="Pfam" id="PF24963">
    <property type="entry name" value="DUF7768"/>
    <property type="match status" value="1"/>
</dbReference>
<evidence type="ECO:0000313" key="2">
    <source>
        <dbReference type="EMBL" id="CAG7581541.1"/>
    </source>
</evidence>
<gene>
    <name evidence="2" type="ORF">SLAVMIC_00893</name>
</gene>
<dbReference type="Gene3D" id="3.40.50.10400">
    <property type="entry name" value="Hypothetical protein PA1492"/>
    <property type="match status" value="1"/>
</dbReference>
<dbReference type="GO" id="GO:0016740">
    <property type="term" value="F:transferase activity"/>
    <property type="evidence" value="ECO:0007669"/>
    <property type="project" value="UniProtKB-KW"/>
</dbReference>
<name>A0A8D9C9P9_9VIRU</name>
<protein>
    <submittedName>
        <fullName evidence="2">Putative ribosyltransferase-like protein</fullName>
    </submittedName>
</protein>
<sequence length="108" mass="12524">MIKVYIASPYTKGDTAVNVKRQLDMVDLLMDHKFAPFAPLYSHFQHMAHPRDYEDWLEVDMIWVEACDCILRLDGESSGADREVEYAKSLSKPVFYTVGELLEFYKPS</sequence>
<proteinExistence type="predicted"/>
<reference evidence="2" key="1">
    <citation type="submission" date="2021-06" db="EMBL/GenBank/DDBJ databases">
        <authorList>
            <person name="Gannon L."/>
            <person name="Redgwell R T."/>
            <person name="Michniewski S."/>
            <person name="Harrison D C."/>
            <person name="Millard A."/>
        </authorList>
    </citation>
    <scope>NUCLEOTIDE SEQUENCE</scope>
</reference>